<dbReference type="GO" id="GO:0005576">
    <property type="term" value="C:extracellular region"/>
    <property type="evidence" value="ECO:0007669"/>
    <property type="project" value="UniProtKB-SubCell"/>
</dbReference>
<evidence type="ECO:0000256" key="4">
    <source>
        <dbReference type="ARBA" id="ARBA00022729"/>
    </source>
</evidence>
<protein>
    <submittedName>
        <fullName evidence="7">CC domain-containing protein</fullName>
    </submittedName>
</protein>
<dbReference type="GO" id="GO:0009986">
    <property type="term" value="C:cell surface"/>
    <property type="evidence" value="ECO:0007669"/>
    <property type="project" value="InterPro"/>
</dbReference>
<evidence type="ECO:0000256" key="3">
    <source>
        <dbReference type="ARBA" id="ARBA00022525"/>
    </source>
</evidence>
<evidence type="ECO:0000256" key="5">
    <source>
        <dbReference type="SAM" id="SignalP"/>
    </source>
</evidence>
<dbReference type="InterPro" id="IPR001534">
    <property type="entry name" value="Transthyretin-like"/>
</dbReference>
<dbReference type="PANTHER" id="PTHR21700">
    <property type="entry name" value="TRANSTHYRETIN-LIKE FAMILY PROTEIN-RELATED"/>
    <property type="match status" value="1"/>
</dbReference>
<dbReference type="WBParaSite" id="ALUE_0001740401-mRNA-1">
    <property type="protein sequence ID" value="ALUE_0001740401-mRNA-1"/>
    <property type="gene ID" value="ALUE_0001740401"/>
</dbReference>
<sequence length="227" mass="24287">MSISQIALLLTLYQLYYCIVNAQCPYGGHWVAHGCNTSSQCISYSHVAVSCVDGECCTLASATKCSNGGLAVAHFCKSSEECIPYTSEPVACLSRTCCTIPQKCPNGGKVIGIGCLSTPDCANVANGVSALSSLMKSLFLLYTLLYGIPYVQAWLGRTQSAAVKGVLLCNGNPLPRTLVKLYDDDRGIDSDDLLAEGHSDQEGRFELSGHTDETTPIDPKLNIYHDC</sequence>
<keyword evidence="4 5" id="KW-0732">Signal</keyword>
<organism evidence="6 7">
    <name type="scientific">Ascaris lumbricoides</name>
    <name type="common">Giant roundworm</name>
    <dbReference type="NCBI Taxonomy" id="6252"/>
    <lineage>
        <taxon>Eukaryota</taxon>
        <taxon>Metazoa</taxon>
        <taxon>Ecdysozoa</taxon>
        <taxon>Nematoda</taxon>
        <taxon>Chromadorea</taxon>
        <taxon>Rhabditida</taxon>
        <taxon>Spirurina</taxon>
        <taxon>Ascaridomorpha</taxon>
        <taxon>Ascaridoidea</taxon>
        <taxon>Ascarididae</taxon>
        <taxon>Ascaris</taxon>
    </lineage>
</organism>
<name>A0A0M3IGH8_ASCLU</name>
<feature type="signal peptide" evidence="5">
    <location>
        <begin position="1"/>
        <end position="22"/>
    </location>
</feature>
<keyword evidence="6" id="KW-1185">Reference proteome</keyword>
<proteinExistence type="inferred from homology"/>
<dbReference type="InterPro" id="IPR038479">
    <property type="entry name" value="Transthyretin-like_sf"/>
</dbReference>
<feature type="chain" id="PRO_5005656883" evidence="5">
    <location>
        <begin position="23"/>
        <end position="227"/>
    </location>
</feature>
<dbReference type="AlphaFoldDB" id="A0A0M3IGH8"/>
<evidence type="ECO:0000313" key="7">
    <source>
        <dbReference type="WBParaSite" id="ALUE_0001740401-mRNA-1"/>
    </source>
</evidence>
<keyword evidence="3" id="KW-0964">Secreted</keyword>
<evidence type="ECO:0000313" key="6">
    <source>
        <dbReference type="Proteomes" id="UP000036681"/>
    </source>
</evidence>
<comment type="similarity">
    <text evidence="2">Belongs to the nematode transthyretin-like family.</text>
</comment>
<evidence type="ECO:0000256" key="1">
    <source>
        <dbReference type="ARBA" id="ARBA00004613"/>
    </source>
</evidence>
<comment type="subcellular location">
    <subcellularLocation>
        <location evidence="1">Secreted</location>
    </subcellularLocation>
</comment>
<accession>A0A0M3IGH8</accession>
<dbReference type="Proteomes" id="UP000036681">
    <property type="component" value="Unplaced"/>
</dbReference>
<dbReference type="Gene3D" id="2.60.40.3330">
    <property type="match status" value="1"/>
</dbReference>
<dbReference type="Pfam" id="PF01060">
    <property type="entry name" value="TTR-52"/>
    <property type="match status" value="1"/>
</dbReference>
<evidence type="ECO:0000256" key="2">
    <source>
        <dbReference type="ARBA" id="ARBA00010112"/>
    </source>
</evidence>
<reference evidence="7" key="1">
    <citation type="submission" date="2017-02" db="UniProtKB">
        <authorList>
            <consortium name="WormBaseParasite"/>
        </authorList>
    </citation>
    <scope>IDENTIFICATION</scope>
</reference>